<evidence type="ECO:0000256" key="4">
    <source>
        <dbReference type="ARBA" id="ARBA00022857"/>
    </source>
</evidence>
<dbReference type="CDD" id="cd05339">
    <property type="entry name" value="17beta-HSDXI-like_SDR_c"/>
    <property type="match status" value="1"/>
</dbReference>
<dbReference type="InterPro" id="IPR020904">
    <property type="entry name" value="Sc_DH/Rdtase_CS"/>
</dbReference>
<evidence type="ECO:0000256" key="6">
    <source>
        <dbReference type="ARBA" id="ARBA00023002"/>
    </source>
</evidence>
<keyword evidence="15" id="KW-1185">Reference proteome</keyword>
<keyword evidence="6" id="KW-0560">Oxidoreductase</keyword>
<evidence type="ECO:0000256" key="9">
    <source>
        <dbReference type="ARBA" id="ARBA00059620"/>
    </source>
</evidence>
<evidence type="ECO:0000256" key="10">
    <source>
        <dbReference type="ARBA" id="ARBA00068717"/>
    </source>
</evidence>
<dbReference type="GO" id="GO:0052650">
    <property type="term" value="F:all-trans-retinol dehydrogenase (NADP+) activity"/>
    <property type="evidence" value="ECO:0007669"/>
    <property type="project" value="UniProtKB-ARBA"/>
</dbReference>
<evidence type="ECO:0000256" key="3">
    <source>
        <dbReference type="ARBA" id="ARBA00022692"/>
    </source>
</evidence>
<organism evidence="14 15">
    <name type="scientific">Chloropicon roscoffensis</name>
    <dbReference type="NCBI Taxonomy" id="1461544"/>
    <lineage>
        <taxon>Eukaryota</taxon>
        <taxon>Viridiplantae</taxon>
        <taxon>Chlorophyta</taxon>
        <taxon>Chloropicophyceae</taxon>
        <taxon>Chloropicales</taxon>
        <taxon>Chloropicaceae</taxon>
        <taxon>Chloropicon</taxon>
    </lineage>
</organism>
<name>A0AAX4PAG3_9CHLO</name>
<dbReference type="EMBL" id="CP151506">
    <property type="protein sequence ID" value="WZN62893.1"/>
    <property type="molecule type" value="Genomic_DNA"/>
</dbReference>
<protein>
    <recommendedName>
        <fullName evidence="10">Short-chain dehydrogenase/reductase 3</fullName>
    </recommendedName>
    <alternativeName>
        <fullName evidence="11">Retinal short-chain dehydrogenase/reductase 1</fullName>
    </alternativeName>
</protein>
<dbReference type="PROSITE" id="PS00061">
    <property type="entry name" value="ADH_SHORT"/>
    <property type="match status" value="1"/>
</dbReference>
<dbReference type="GO" id="GO:0016020">
    <property type="term" value="C:membrane"/>
    <property type="evidence" value="ECO:0007669"/>
    <property type="project" value="UniProtKB-SubCell"/>
</dbReference>
<keyword evidence="5" id="KW-1133">Transmembrane helix</keyword>
<dbReference type="PANTHER" id="PTHR24322">
    <property type="entry name" value="PKSB"/>
    <property type="match status" value="1"/>
</dbReference>
<feature type="domain" description="Ketoreductase" evidence="13">
    <location>
        <begin position="24"/>
        <end position="212"/>
    </location>
</feature>
<keyword evidence="3" id="KW-0812">Transmembrane</keyword>
<accession>A0AAX4PAG3</accession>
<dbReference type="PRINTS" id="PR00080">
    <property type="entry name" value="SDRFAMILY"/>
</dbReference>
<dbReference type="Pfam" id="PF00106">
    <property type="entry name" value="adh_short"/>
    <property type="match status" value="1"/>
</dbReference>
<evidence type="ECO:0000256" key="8">
    <source>
        <dbReference type="ARBA" id="ARBA00023136"/>
    </source>
</evidence>
<comment type="subcellular location">
    <subcellularLocation>
        <location evidence="1">Membrane</location>
        <topology evidence="1">Multi-pass membrane protein</topology>
    </subcellularLocation>
</comment>
<evidence type="ECO:0000256" key="1">
    <source>
        <dbReference type="ARBA" id="ARBA00004141"/>
    </source>
</evidence>
<keyword evidence="8" id="KW-0472">Membrane</keyword>
<gene>
    <name evidence="14" type="ORF">HKI87_06g44380</name>
</gene>
<reference evidence="14 15" key="1">
    <citation type="submission" date="2024-03" db="EMBL/GenBank/DDBJ databases">
        <title>Complete genome sequence of the green alga Chloropicon roscoffensis RCC1871.</title>
        <authorList>
            <person name="Lemieux C."/>
            <person name="Pombert J.-F."/>
            <person name="Otis C."/>
            <person name="Turmel M."/>
        </authorList>
    </citation>
    <scope>NUCLEOTIDE SEQUENCE [LARGE SCALE GENOMIC DNA]</scope>
    <source>
        <strain evidence="14 15">RCC1871</strain>
    </source>
</reference>
<evidence type="ECO:0000313" key="15">
    <source>
        <dbReference type="Proteomes" id="UP001472866"/>
    </source>
</evidence>
<keyword evidence="7" id="KW-0443">Lipid metabolism</keyword>
<dbReference type="SUPFAM" id="SSF51735">
    <property type="entry name" value="NAD(P)-binding Rossmann-fold domains"/>
    <property type="match status" value="1"/>
</dbReference>
<comment type="function">
    <text evidence="9">Catalyzes the reduction of all-trans-retinal to all-trans-retinol in the presence of NADPH.</text>
</comment>
<dbReference type="InterPro" id="IPR036291">
    <property type="entry name" value="NAD(P)-bd_dom_sf"/>
</dbReference>
<evidence type="ECO:0000313" key="14">
    <source>
        <dbReference type="EMBL" id="WZN62893.1"/>
    </source>
</evidence>
<evidence type="ECO:0000256" key="7">
    <source>
        <dbReference type="ARBA" id="ARBA00023098"/>
    </source>
</evidence>
<evidence type="ECO:0000256" key="5">
    <source>
        <dbReference type="ARBA" id="ARBA00022989"/>
    </source>
</evidence>
<dbReference type="PRINTS" id="PR00081">
    <property type="entry name" value="GDHRDH"/>
</dbReference>
<keyword evidence="4" id="KW-0521">NADP</keyword>
<evidence type="ECO:0000256" key="11">
    <source>
        <dbReference type="ARBA" id="ARBA00082544"/>
    </source>
</evidence>
<comment type="similarity">
    <text evidence="2 12">Belongs to the short-chain dehydrogenases/reductases (SDR) family.</text>
</comment>
<dbReference type="Proteomes" id="UP001472866">
    <property type="component" value="Chromosome 06"/>
</dbReference>
<dbReference type="FunFam" id="3.40.50.720:FF:000131">
    <property type="entry name" value="Short-chain dehydrogenase/reductase 3"/>
    <property type="match status" value="1"/>
</dbReference>
<dbReference type="AlphaFoldDB" id="A0AAX4PAG3"/>
<dbReference type="PANTHER" id="PTHR24322:SF736">
    <property type="entry name" value="RETINOL DEHYDROGENASE 10"/>
    <property type="match status" value="1"/>
</dbReference>
<dbReference type="InterPro" id="IPR002347">
    <property type="entry name" value="SDR_fam"/>
</dbReference>
<evidence type="ECO:0000259" key="13">
    <source>
        <dbReference type="SMART" id="SM00822"/>
    </source>
</evidence>
<dbReference type="Gene3D" id="3.40.50.720">
    <property type="entry name" value="NAD(P)-binding Rossmann-like Domain"/>
    <property type="match status" value="1"/>
</dbReference>
<evidence type="ECO:0000256" key="2">
    <source>
        <dbReference type="ARBA" id="ARBA00006484"/>
    </source>
</evidence>
<dbReference type="InterPro" id="IPR057326">
    <property type="entry name" value="KR_dom"/>
</dbReference>
<evidence type="ECO:0000256" key="12">
    <source>
        <dbReference type="RuleBase" id="RU000363"/>
    </source>
</evidence>
<proteinExistence type="inferred from homology"/>
<dbReference type="SMART" id="SM00822">
    <property type="entry name" value="PKS_KR"/>
    <property type="match status" value="1"/>
</dbReference>
<sequence length="278" mass="29740">MGIVPSSCCHSSASVGPDDAFAGKRVVITGATSGVGLLLAKRLAASGATVVGWGRNEAAMAEAEREALERGWSLRMMRCDVSSKREINERAEEVLDRFEGVVDLLVNNAGVTSGGKWITDLTDEEITKCVDVNLLAHFWTVRAFLPSMIKRDAGHVVTISSVAGIMGVAGLSDYCASKFGAFGLTESLRFELAKIGSKVGTTIVCPSYIDNGMGKDADVKCRSVFPLMTEDYVVRRILAAVARNQGLVVLPGTIKAAYAARLYPTSVYDRVVRAWANV</sequence>